<keyword evidence="3 7" id="KW-0677">Repeat</keyword>
<dbReference type="SMART" id="SM01166">
    <property type="entry name" value="DUF1899"/>
    <property type="match status" value="1"/>
</dbReference>
<gene>
    <name evidence="10" type="ORF">BV898_10824</name>
</gene>
<feature type="compositionally biased region" description="Basic and acidic residues" evidence="8">
    <location>
        <begin position="678"/>
        <end position="687"/>
    </location>
</feature>
<feature type="repeat" description="WD" evidence="6">
    <location>
        <begin position="76"/>
        <end position="118"/>
    </location>
</feature>
<keyword evidence="4" id="KW-0175">Coiled coil</keyword>
<dbReference type="Proteomes" id="UP000192578">
    <property type="component" value="Unassembled WGS sequence"/>
</dbReference>
<protein>
    <recommendedName>
        <fullName evidence="7">Coronin</fullName>
    </recommendedName>
</protein>
<keyword evidence="11" id="KW-1185">Reference proteome</keyword>
<dbReference type="GO" id="GO:0051015">
    <property type="term" value="F:actin filament binding"/>
    <property type="evidence" value="ECO:0007669"/>
    <property type="project" value="TreeGrafter"/>
</dbReference>
<dbReference type="Pfam" id="PF08953">
    <property type="entry name" value="DUF1899"/>
    <property type="match status" value="1"/>
</dbReference>
<feature type="region of interest" description="Disordered" evidence="8">
    <location>
        <begin position="560"/>
        <end position="619"/>
    </location>
</feature>
<evidence type="ECO:0000256" key="5">
    <source>
        <dbReference type="ARBA" id="ARBA00023203"/>
    </source>
</evidence>
<dbReference type="PANTHER" id="PTHR10856">
    <property type="entry name" value="CORONIN"/>
    <property type="match status" value="1"/>
</dbReference>
<keyword evidence="5" id="KW-0009">Actin-binding</keyword>
<evidence type="ECO:0000256" key="1">
    <source>
        <dbReference type="ARBA" id="ARBA00009482"/>
    </source>
</evidence>
<dbReference type="SMART" id="SM00320">
    <property type="entry name" value="WD40"/>
    <property type="match status" value="4"/>
</dbReference>
<dbReference type="Pfam" id="PF16300">
    <property type="entry name" value="WD40_4"/>
    <property type="match status" value="1"/>
</dbReference>
<evidence type="ECO:0000256" key="7">
    <source>
        <dbReference type="RuleBase" id="RU280818"/>
    </source>
</evidence>
<feature type="repeat" description="WD" evidence="6">
    <location>
        <begin position="125"/>
        <end position="167"/>
    </location>
</feature>
<dbReference type="Gene3D" id="2.130.10.10">
    <property type="entry name" value="YVTN repeat-like/Quinoprotein amine dehydrogenase"/>
    <property type="match status" value="1"/>
</dbReference>
<feature type="compositionally biased region" description="Polar residues" evidence="8">
    <location>
        <begin position="566"/>
        <end position="602"/>
    </location>
</feature>
<feature type="compositionally biased region" description="Basic and acidic residues" evidence="8">
    <location>
        <begin position="603"/>
        <end position="616"/>
    </location>
</feature>
<dbReference type="InterPro" id="IPR036322">
    <property type="entry name" value="WD40_repeat_dom_sf"/>
</dbReference>
<dbReference type="OrthoDB" id="1850764at2759"/>
<evidence type="ECO:0000256" key="6">
    <source>
        <dbReference type="PROSITE-ProRule" id="PRU00221"/>
    </source>
</evidence>
<evidence type="ECO:0000259" key="9">
    <source>
        <dbReference type="SMART" id="SM01166"/>
    </source>
</evidence>
<dbReference type="PROSITE" id="PS50082">
    <property type="entry name" value="WD_REPEATS_2"/>
    <property type="match status" value="2"/>
</dbReference>
<name>A0A1W0WIC2_HYPEX</name>
<organism evidence="10 11">
    <name type="scientific">Hypsibius exemplaris</name>
    <name type="common">Freshwater tardigrade</name>
    <dbReference type="NCBI Taxonomy" id="2072580"/>
    <lineage>
        <taxon>Eukaryota</taxon>
        <taxon>Metazoa</taxon>
        <taxon>Ecdysozoa</taxon>
        <taxon>Tardigrada</taxon>
        <taxon>Eutardigrada</taxon>
        <taxon>Parachela</taxon>
        <taxon>Hypsibioidea</taxon>
        <taxon>Hypsibiidae</taxon>
        <taxon>Hypsibius</taxon>
    </lineage>
</organism>
<dbReference type="SUPFAM" id="SSF50978">
    <property type="entry name" value="WD40 repeat-like"/>
    <property type="match status" value="1"/>
</dbReference>
<dbReference type="InterPro" id="IPR001680">
    <property type="entry name" value="WD40_rpt"/>
</dbReference>
<evidence type="ECO:0000256" key="8">
    <source>
        <dbReference type="SAM" id="MobiDB-lite"/>
    </source>
</evidence>
<accession>A0A1W0WIC2</accession>
<dbReference type="InterPro" id="IPR015048">
    <property type="entry name" value="DUF1899"/>
</dbReference>
<dbReference type="InterPro" id="IPR015943">
    <property type="entry name" value="WD40/YVTN_repeat-like_dom_sf"/>
</dbReference>
<keyword evidence="2 6" id="KW-0853">WD repeat</keyword>
<evidence type="ECO:0000256" key="4">
    <source>
        <dbReference type="ARBA" id="ARBA00023054"/>
    </source>
</evidence>
<dbReference type="Pfam" id="PF00400">
    <property type="entry name" value="WD40"/>
    <property type="match status" value="3"/>
</dbReference>
<evidence type="ECO:0000256" key="3">
    <source>
        <dbReference type="ARBA" id="ARBA00022737"/>
    </source>
</evidence>
<dbReference type="PROSITE" id="PS50294">
    <property type="entry name" value="WD_REPEATS_REGION"/>
    <property type="match status" value="2"/>
</dbReference>
<reference evidence="11" key="1">
    <citation type="submission" date="2017-01" db="EMBL/GenBank/DDBJ databases">
        <title>Comparative genomics of anhydrobiosis in the tardigrade Hypsibius dujardini.</title>
        <authorList>
            <person name="Yoshida Y."/>
            <person name="Koutsovoulos G."/>
            <person name="Laetsch D."/>
            <person name="Stevens L."/>
            <person name="Kumar S."/>
            <person name="Horikawa D."/>
            <person name="Ishino K."/>
            <person name="Komine S."/>
            <person name="Tomita M."/>
            <person name="Blaxter M."/>
            <person name="Arakawa K."/>
        </authorList>
    </citation>
    <scope>NUCLEOTIDE SEQUENCE [LARGE SCALE GENOMIC DNA]</scope>
    <source>
        <strain evidence="11">Z151</strain>
    </source>
</reference>
<evidence type="ECO:0000256" key="2">
    <source>
        <dbReference type="ARBA" id="ARBA00022574"/>
    </source>
</evidence>
<dbReference type="FunFam" id="2.130.10.10:FF:000502">
    <property type="entry name" value="Coronin"/>
    <property type="match status" value="1"/>
</dbReference>
<feature type="region of interest" description="Disordered" evidence="8">
    <location>
        <begin position="663"/>
        <end position="688"/>
    </location>
</feature>
<dbReference type="EMBL" id="MTYJ01000096">
    <property type="protein sequence ID" value="OQV14922.1"/>
    <property type="molecule type" value="Genomic_DNA"/>
</dbReference>
<evidence type="ECO:0000313" key="11">
    <source>
        <dbReference type="Proteomes" id="UP000192578"/>
    </source>
</evidence>
<evidence type="ECO:0000313" key="10">
    <source>
        <dbReference type="EMBL" id="OQV14922.1"/>
    </source>
</evidence>
<comment type="caution">
    <text evidence="10">The sequence shown here is derived from an EMBL/GenBank/DDBJ whole genome shotgun (WGS) entry which is preliminary data.</text>
</comment>
<dbReference type="InterPro" id="IPR015505">
    <property type="entry name" value="Coronin"/>
</dbReference>
<dbReference type="SMART" id="SM01167">
    <property type="entry name" value="DUF1900"/>
    <property type="match status" value="1"/>
</dbReference>
<sequence length="705" mass="79061">MSFRIRPSKFRHVYGEPAKKNLCYENIRISKNAHDTYFSCTNPKFLAVIIESAGGGAFQVLPLERFGRIDLDWGKVSGHSGPVLDIKFDPFNDNVIASASEDCTVKLWHIPDGGAREIRDSLVTLQGHTRRVVQIEWHPTAENILISAGSDSLVILWDCGAGEAIRIIDCHKDVVCSMGFSWTGNVFATTCRDLQIRLIEPRMAKLAQITPGHAGSKASKLAFLTNRKQLFTTGFSKYTDRQYAVWDINNLSQPLKMDILDSSSGVTFPYYDPDTSVVYLAGRGDGNIRYYEMVDSFPVLHYLSQYQSSAPQRSLCAMPKRGLNVNACEIFRFYKLYATKNYIEPISMIAPRKSGLFHEDLFPETAAPTPSMTTEDWLNGQNSPPVMTSLKTRDSLKTNKPVVYRAGDNQLITSDRNNELKFRFIADTAKVDYRPLSERKQNKGALTDDDVRGGFNRSSPEVLKRRSLAFEPSTDLNQRSIRSHPHRLSLQEEPTSHQSEQVDVAVTALPGAPPRKSFRKLQRMWSDRQHSLDVAVIPESPVINGGDEFSSFDILHETLESDQPDPLSNGQEPTTSALSDSSLMDVQTSNETKSVDSEISSGRSDERSDKENHDPDPSFPQIFKLFLEQKETIVKLERTLRLKDEENARLLAQIRLLQESAASTYDPREVSVDGPEIGMHEPCESARESVVNLDECETFGGTSES</sequence>
<feature type="domain" description="DUF1899" evidence="9">
    <location>
        <begin position="2"/>
        <end position="67"/>
    </location>
</feature>
<comment type="similarity">
    <text evidence="1 7">Belongs to the WD repeat coronin family.</text>
</comment>
<proteinExistence type="inferred from homology"/>
<dbReference type="PANTHER" id="PTHR10856:SF44">
    <property type="entry name" value="CORONIN"/>
    <property type="match status" value="1"/>
</dbReference>
<dbReference type="AlphaFoldDB" id="A0A1W0WIC2"/>